<feature type="transmembrane region" description="Helical" evidence="8">
    <location>
        <begin position="388"/>
        <end position="408"/>
    </location>
</feature>
<dbReference type="InterPro" id="IPR020846">
    <property type="entry name" value="MFS_dom"/>
</dbReference>
<keyword evidence="6" id="KW-0406">Ion transport</keyword>
<feature type="transmembrane region" description="Helical" evidence="8">
    <location>
        <begin position="129"/>
        <end position="148"/>
    </location>
</feature>
<organism evidence="10 11">
    <name type="scientific">Orbilia brochopaga</name>
    <dbReference type="NCBI Taxonomy" id="3140254"/>
    <lineage>
        <taxon>Eukaryota</taxon>
        <taxon>Fungi</taxon>
        <taxon>Dikarya</taxon>
        <taxon>Ascomycota</taxon>
        <taxon>Pezizomycotina</taxon>
        <taxon>Orbiliomycetes</taxon>
        <taxon>Orbiliales</taxon>
        <taxon>Orbiliaceae</taxon>
        <taxon>Orbilia</taxon>
    </lineage>
</organism>
<evidence type="ECO:0000256" key="1">
    <source>
        <dbReference type="ARBA" id="ARBA00004141"/>
    </source>
</evidence>
<feature type="transmembrane region" description="Helical" evidence="8">
    <location>
        <begin position="223"/>
        <end position="246"/>
    </location>
</feature>
<evidence type="ECO:0000313" key="11">
    <source>
        <dbReference type="Proteomes" id="UP001375240"/>
    </source>
</evidence>
<feature type="transmembrane region" description="Helical" evidence="8">
    <location>
        <begin position="97"/>
        <end position="117"/>
    </location>
</feature>
<keyword evidence="11" id="KW-1185">Reference proteome</keyword>
<proteinExistence type="inferred from homology"/>
<gene>
    <name evidence="10" type="ORF">TWF696_008454</name>
</gene>
<dbReference type="GO" id="GO:0005886">
    <property type="term" value="C:plasma membrane"/>
    <property type="evidence" value="ECO:0007669"/>
    <property type="project" value="TreeGrafter"/>
</dbReference>
<evidence type="ECO:0000256" key="3">
    <source>
        <dbReference type="ARBA" id="ARBA00022448"/>
    </source>
</evidence>
<dbReference type="PANTHER" id="PTHR23501:SF87">
    <property type="entry name" value="SIDEROPHORE IRON TRANSPORTER 2"/>
    <property type="match status" value="1"/>
</dbReference>
<evidence type="ECO:0000256" key="6">
    <source>
        <dbReference type="ARBA" id="ARBA00023065"/>
    </source>
</evidence>
<feature type="transmembrane region" description="Helical" evidence="8">
    <location>
        <begin position="415"/>
        <end position="434"/>
    </location>
</feature>
<evidence type="ECO:0000256" key="5">
    <source>
        <dbReference type="ARBA" id="ARBA00022989"/>
    </source>
</evidence>
<comment type="subcellular location">
    <subcellularLocation>
        <location evidence="1">Membrane</location>
        <topology evidence="1">Multi-pass membrane protein</topology>
    </subcellularLocation>
</comment>
<feature type="transmembrane region" description="Helical" evidence="8">
    <location>
        <begin position="556"/>
        <end position="574"/>
    </location>
</feature>
<dbReference type="AlphaFoldDB" id="A0AAV9UGT2"/>
<evidence type="ECO:0000259" key="9">
    <source>
        <dbReference type="PROSITE" id="PS50850"/>
    </source>
</evidence>
<accession>A0AAV9UGT2</accession>
<feature type="transmembrane region" description="Helical" evidence="8">
    <location>
        <begin position="478"/>
        <end position="503"/>
    </location>
</feature>
<name>A0AAV9UGT2_9PEZI</name>
<evidence type="ECO:0000256" key="4">
    <source>
        <dbReference type="ARBA" id="ARBA00022692"/>
    </source>
</evidence>
<dbReference type="InterPro" id="IPR036259">
    <property type="entry name" value="MFS_trans_sf"/>
</dbReference>
<dbReference type="FunFam" id="1.20.1250.20:FF:000197">
    <property type="entry name" value="Siderophore iron transporter 1"/>
    <property type="match status" value="1"/>
</dbReference>
<feature type="transmembrane region" description="Helical" evidence="8">
    <location>
        <begin position="349"/>
        <end position="368"/>
    </location>
</feature>
<dbReference type="Proteomes" id="UP001375240">
    <property type="component" value="Unassembled WGS sequence"/>
</dbReference>
<comment type="caution">
    <text evidence="10">The sequence shown here is derived from an EMBL/GenBank/DDBJ whole genome shotgun (WGS) entry which is preliminary data.</text>
</comment>
<evidence type="ECO:0000256" key="2">
    <source>
        <dbReference type="ARBA" id="ARBA00008335"/>
    </source>
</evidence>
<dbReference type="SUPFAM" id="SSF103473">
    <property type="entry name" value="MFS general substrate transporter"/>
    <property type="match status" value="1"/>
</dbReference>
<feature type="domain" description="Major facilitator superfamily (MFS) profile" evidence="9">
    <location>
        <begin position="63"/>
        <end position="579"/>
    </location>
</feature>
<reference evidence="10 11" key="1">
    <citation type="submission" date="2019-10" db="EMBL/GenBank/DDBJ databases">
        <authorList>
            <person name="Palmer J.M."/>
        </authorList>
    </citation>
    <scope>NUCLEOTIDE SEQUENCE [LARGE SCALE GENOMIC DNA]</scope>
    <source>
        <strain evidence="10 11">TWF696</strain>
    </source>
</reference>
<dbReference type="PANTHER" id="PTHR23501">
    <property type="entry name" value="MAJOR FACILITATOR SUPERFAMILY"/>
    <property type="match status" value="1"/>
</dbReference>
<dbReference type="EMBL" id="JAVHNQ010000007">
    <property type="protein sequence ID" value="KAK6341376.1"/>
    <property type="molecule type" value="Genomic_DNA"/>
</dbReference>
<evidence type="ECO:0000313" key="10">
    <source>
        <dbReference type="EMBL" id="KAK6341376.1"/>
    </source>
</evidence>
<dbReference type="Pfam" id="PF07690">
    <property type="entry name" value="MFS_1"/>
    <property type="match status" value="1"/>
</dbReference>
<evidence type="ECO:0000256" key="8">
    <source>
        <dbReference type="SAM" id="Phobius"/>
    </source>
</evidence>
<evidence type="ECO:0000256" key="7">
    <source>
        <dbReference type="ARBA" id="ARBA00023136"/>
    </source>
</evidence>
<feature type="transmembrane region" description="Helical" evidence="8">
    <location>
        <begin position="446"/>
        <end position="466"/>
    </location>
</feature>
<dbReference type="GO" id="GO:0015343">
    <property type="term" value="F:siderophore-iron transmembrane transporter activity"/>
    <property type="evidence" value="ECO:0007669"/>
    <property type="project" value="TreeGrafter"/>
</dbReference>
<dbReference type="PROSITE" id="PS50850">
    <property type="entry name" value="MFS"/>
    <property type="match status" value="1"/>
</dbReference>
<feature type="transmembrane region" description="Helical" evidence="8">
    <location>
        <begin position="55"/>
        <end position="77"/>
    </location>
</feature>
<keyword evidence="3" id="KW-0813">Transport</keyword>
<keyword evidence="7 8" id="KW-0472">Membrane</keyword>
<protein>
    <recommendedName>
        <fullName evidence="9">Major facilitator superfamily (MFS) profile domain-containing protein</fullName>
    </recommendedName>
</protein>
<sequence>MSFWSKLRLGGAGSDAAVDTANAPADTKGGAEAYDHDAASLESADKQAGVQKVEAIALTWSRTSLWVAYAGILLMATSTSLEAQTTYLYSSYALSGFGHHSLLSTISIVTGVMYAVVKPPMAKVADVFGRFEAFAFAILLYVIGYIMLAASNSVESYAGAQVFYAAGATGLQILQQVFIADTTDLLNRALFSSLPDLPFLWTVWAGPEVGAAVLKNSTWRWGYGMWAIILPACSLPLLGALFYSMLKAKKKGLLSPITREVRQIGVRRFLVKTFWDLDVIGMLLFTAALCLLLIPLTLGAGAVGKWRNPSLIAMMVVGGVCLVAFPLFEMSRRLAPSPLLSFRLLRNRTVLAGTLIAVFYFMAFYQSIYPYFYSYLVVANNQSVVSAGRIVLVFSFTSTVSSIIISFIIKYTGHYKYFVIAGGLIYILGFGLMLRYRVEGSTRTQIVINQVLVGLGGGFLNVPAQLGVQSVVPHQDVAAATALFLTAISVGQAIGSAICGAIWTNNILAKLDMYLPEEVKVNATDIYASFTVASSYPIGTPAREAINRSYQETMRLMLISALVSAIPILFLTLLMENVDLKRQQVNVKGRVFGSSGAEADGRVAQEEQAAYETAVRRQSEAAIVVKA</sequence>
<keyword evidence="4 8" id="KW-0812">Transmembrane</keyword>
<feature type="transmembrane region" description="Helical" evidence="8">
    <location>
        <begin position="310"/>
        <end position="328"/>
    </location>
</feature>
<keyword evidence="5 8" id="KW-1133">Transmembrane helix</keyword>
<dbReference type="Gene3D" id="1.20.1250.20">
    <property type="entry name" value="MFS general substrate transporter like domains"/>
    <property type="match status" value="2"/>
</dbReference>
<dbReference type="InterPro" id="IPR011701">
    <property type="entry name" value="MFS"/>
</dbReference>
<feature type="transmembrane region" description="Helical" evidence="8">
    <location>
        <begin position="277"/>
        <end position="298"/>
    </location>
</feature>
<comment type="similarity">
    <text evidence="2">Belongs to the major facilitator superfamily.</text>
</comment>